<keyword evidence="3" id="KW-1185">Reference proteome</keyword>
<name>A0A166BT12_9AGAM</name>
<reference evidence="2 3" key="1">
    <citation type="journal article" date="2016" name="Mol. Biol. Evol.">
        <title>Comparative Genomics of Early-Diverging Mushroom-Forming Fungi Provides Insights into the Origins of Lignocellulose Decay Capabilities.</title>
        <authorList>
            <person name="Nagy L.G."/>
            <person name="Riley R."/>
            <person name="Tritt A."/>
            <person name="Adam C."/>
            <person name="Daum C."/>
            <person name="Floudas D."/>
            <person name="Sun H."/>
            <person name="Yadav J.S."/>
            <person name="Pangilinan J."/>
            <person name="Larsson K.H."/>
            <person name="Matsuura K."/>
            <person name="Barry K."/>
            <person name="Labutti K."/>
            <person name="Kuo R."/>
            <person name="Ohm R.A."/>
            <person name="Bhattacharya S.S."/>
            <person name="Shirouzu T."/>
            <person name="Yoshinaga Y."/>
            <person name="Martin F.M."/>
            <person name="Grigoriev I.V."/>
            <person name="Hibbett D.S."/>
        </authorList>
    </citation>
    <scope>NUCLEOTIDE SEQUENCE [LARGE SCALE GENOMIC DNA]</scope>
    <source>
        <strain evidence="2 3">CBS 109695</strain>
    </source>
</reference>
<dbReference type="EMBL" id="KV417640">
    <property type="protein sequence ID" value="KZP12943.1"/>
    <property type="molecule type" value="Genomic_DNA"/>
</dbReference>
<sequence length="720" mass="80590">MSESFTAPDLFQGMPNCVPVDQGIVSPTKQYASVLEDASDDDLYAPYTPPGNSAAARSMEDVQSSTSDTASQAMEVDLAPVRVIDSFPDNEPQTQSNPYPDPAHPDLDLVHNIKGMHRILDLISEQGSGGLVDKIVISQDSLRAFINTLSPGAYASLTKVDFKKLDTLTVKPIGVYGSREEIVRFLFSLGVIDEESVHHLALDKGDSSGVSGPTLRSGLYIVRANATLPTEVLYVIYWPEITTWDDSAASTTRRNRVTFMRYLTKVCDQTMALISPEHAQTIVWNEEKENSMDFDEENEQSDRLFSFEVAKTSEQEENVTCREGFQMMSLHIDTYTPPDASLPSERFQPRLLMGEMVQGYMTSQYRAARTSRTQISQSHMNAMQLKSLFRNKAIRLSEKLSEAEVNLLLQLGLRDRFQQPCSEMEQALISLREASQHERNNATAKIHKDLNDNSALLEKSICGAVTTSLVAQYPSIIERFKDRSSASEDTSHLEATAALYPRLNASLIKPINDMATSALSSKEFSRRKERFIAVTSVLQENPQLEESRRRQLISSILEEDDMHAAGSILASVKPVTTENPKKMTWLNRLSQYIFSDNDQKATEKFVADIRSRASPISDGNFLASLADYKVKDTLLFEAANVIENIAESHLNAIIEKATKTLTHTAVSIQREDCKKQFERKSSHQVTQAHNDIRLEFIHAVNDISSRVHELYDISKLPICL</sequence>
<dbReference type="OrthoDB" id="2343366at2759"/>
<evidence type="ECO:0000313" key="3">
    <source>
        <dbReference type="Proteomes" id="UP000076532"/>
    </source>
</evidence>
<feature type="region of interest" description="Disordered" evidence="1">
    <location>
        <begin position="37"/>
        <end position="71"/>
    </location>
</feature>
<dbReference type="STRING" id="436010.A0A166BT12"/>
<evidence type="ECO:0000256" key="1">
    <source>
        <dbReference type="SAM" id="MobiDB-lite"/>
    </source>
</evidence>
<evidence type="ECO:0000313" key="2">
    <source>
        <dbReference type="EMBL" id="KZP12943.1"/>
    </source>
</evidence>
<feature type="compositionally biased region" description="Polar residues" evidence="1">
    <location>
        <begin position="61"/>
        <end position="71"/>
    </location>
</feature>
<gene>
    <name evidence="2" type="ORF">FIBSPDRAFT_897820</name>
</gene>
<proteinExistence type="predicted"/>
<organism evidence="2 3">
    <name type="scientific">Athelia psychrophila</name>
    <dbReference type="NCBI Taxonomy" id="1759441"/>
    <lineage>
        <taxon>Eukaryota</taxon>
        <taxon>Fungi</taxon>
        <taxon>Dikarya</taxon>
        <taxon>Basidiomycota</taxon>
        <taxon>Agaricomycotina</taxon>
        <taxon>Agaricomycetes</taxon>
        <taxon>Agaricomycetidae</taxon>
        <taxon>Atheliales</taxon>
        <taxon>Atheliaceae</taxon>
        <taxon>Athelia</taxon>
    </lineage>
</organism>
<protein>
    <submittedName>
        <fullName evidence="2">Uncharacterized protein</fullName>
    </submittedName>
</protein>
<accession>A0A166BT12</accession>
<dbReference type="AlphaFoldDB" id="A0A166BT12"/>
<dbReference type="Proteomes" id="UP000076532">
    <property type="component" value="Unassembled WGS sequence"/>
</dbReference>